<comment type="function">
    <text evidence="9">Responsible for the transport of dicarboxylates such as succinate, fumarate, and malate from the periplasm across the membrane.</text>
</comment>
<dbReference type="NCBIfam" id="NF002461">
    <property type="entry name" value="PRK01663.1"/>
    <property type="match status" value="1"/>
</dbReference>
<keyword evidence="8 10" id="KW-0472">Membrane</keyword>
<evidence type="ECO:0000313" key="11">
    <source>
        <dbReference type="EMBL" id="CCJ67649.1"/>
    </source>
</evidence>
<feature type="transmembrane region" description="Helical" evidence="10">
    <location>
        <begin position="220"/>
        <end position="243"/>
    </location>
</feature>
<dbReference type="Gene3D" id="1.10.3860.10">
    <property type="entry name" value="Sodium:dicarboxylate symporter"/>
    <property type="match status" value="1"/>
</dbReference>
<evidence type="ECO:0000256" key="7">
    <source>
        <dbReference type="ARBA" id="ARBA00022989"/>
    </source>
</evidence>
<dbReference type="Pfam" id="PF00375">
    <property type="entry name" value="SDF"/>
    <property type="match status" value="1"/>
</dbReference>
<comment type="function">
    <text evidence="10">Responsible for the transport of dicarboxylates such as succinate, fumarate, and malate across the membrane.</text>
</comment>
<dbReference type="GO" id="GO:0005886">
    <property type="term" value="C:plasma membrane"/>
    <property type="evidence" value="ECO:0007669"/>
    <property type="project" value="UniProtKB-SubCell"/>
</dbReference>
<dbReference type="GO" id="GO:0015138">
    <property type="term" value="F:fumarate transmembrane transporter activity"/>
    <property type="evidence" value="ECO:0007669"/>
    <property type="project" value="TreeGrafter"/>
</dbReference>
<evidence type="ECO:0000256" key="4">
    <source>
        <dbReference type="ARBA" id="ARBA00022475"/>
    </source>
</evidence>
<dbReference type="PANTHER" id="PTHR42865:SF1">
    <property type="entry name" value="AEROBIC C4-DICARBOXYLATE TRANSPORT PROTEIN"/>
    <property type="match status" value="1"/>
</dbReference>
<dbReference type="AlphaFoldDB" id="K8A8U1"/>
<reference evidence="11" key="1">
    <citation type="journal article" date="2012" name="Angew. Chem. Int. Ed.">
        <title>Imaging Mass Spectrometry and Genome Mining Reveal Highly Antifungal Virulence Factor of Mushroom Soft Rot Pathogens.</title>
        <authorList>
            <person name="Graupner K."/>
            <person name="Scherlach K."/>
            <person name="Bretschneider T."/>
            <person name="Lackner G."/>
            <person name="Roth M."/>
            <person name="Gross H."/>
            <person name="Hertweck C."/>
        </authorList>
    </citation>
    <scope>NUCLEOTIDE SEQUENCE</scope>
    <source>
        <strain evidence="11">DSM 9628</strain>
    </source>
</reference>
<evidence type="ECO:0000256" key="5">
    <source>
        <dbReference type="ARBA" id="ARBA00022692"/>
    </source>
</evidence>
<dbReference type="InterPro" id="IPR001991">
    <property type="entry name" value="Na-dicarboxylate_symporter"/>
</dbReference>
<evidence type="ECO:0000256" key="1">
    <source>
        <dbReference type="ARBA" id="ARBA00004651"/>
    </source>
</evidence>
<evidence type="ECO:0000256" key="2">
    <source>
        <dbReference type="ARBA" id="ARBA00006148"/>
    </source>
</evidence>
<dbReference type="GO" id="GO:0015141">
    <property type="term" value="F:succinate transmembrane transporter activity"/>
    <property type="evidence" value="ECO:0007669"/>
    <property type="project" value="TreeGrafter"/>
</dbReference>
<dbReference type="SUPFAM" id="SSF118215">
    <property type="entry name" value="Proton glutamate symport protein"/>
    <property type="match status" value="1"/>
</dbReference>
<feature type="transmembrane region" description="Helical" evidence="10">
    <location>
        <begin position="192"/>
        <end position="214"/>
    </location>
</feature>
<comment type="subcellular location">
    <subcellularLocation>
        <location evidence="1 10">Cell membrane</location>
        <topology evidence="1 10">Multi-pass membrane protein</topology>
    </subcellularLocation>
</comment>
<keyword evidence="6 10" id="KW-0769">Symport</keyword>
<keyword evidence="7 10" id="KW-1133">Transmembrane helix</keyword>
<comment type="similarity">
    <text evidence="2 10">Belongs to the dicarboxylate/amino acid:cation symporter (DAACS) (TC 2.A.23) family.</text>
</comment>
<feature type="transmembrane region" description="Helical" evidence="10">
    <location>
        <begin position="78"/>
        <end position="100"/>
    </location>
</feature>
<protein>
    <recommendedName>
        <fullName evidence="10">C4-dicarboxylate transport protein</fullName>
    </recommendedName>
</protein>
<dbReference type="PROSITE" id="PS00713">
    <property type="entry name" value="NA_DICARBOXYL_SYMP_1"/>
    <property type="match status" value="1"/>
</dbReference>
<feature type="transmembrane region" description="Helical" evidence="10">
    <location>
        <begin position="12"/>
        <end position="33"/>
    </location>
</feature>
<organism evidence="11">
    <name type="scientific">Janthinobacterium agaricidamnosum</name>
    <dbReference type="NCBI Taxonomy" id="55508"/>
    <lineage>
        <taxon>Bacteria</taxon>
        <taxon>Pseudomonadati</taxon>
        <taxon>Pseudomonadota</taxon>
        <taxon>Betaproteobacteria</taxon>
        <taxon>Burkholderiales</taxon>
        <taxon>Oxalobacteraceae</taxon>
        <taxon>Janthinobacterium</taxon>
    </lineage>
</organism>
<dbReference type="PRINTS" id="PR00173">
    <property type="entry name" value="EDTRNSPORT"/>
</dbReference>
<feature type="transmembrane region" description="Helical" evidence="10">
    <location>
        <begin position="45"/>
        <end position="66"/>
    </location>
</feature>
<evidence type="ECO:0000256" key="6">
    <source>
        <dbReference type="ARBA" id="ARBA00022847"/>
    </source>
</evidence>
<dbReference type="GO" id="GO:0015366">
    <property type="term" value="F:malate:proton symporter activity"/>
    <property type="evidence" value="ECO:0007669"/>
    <property type="project" value="TreeGrafter"/>
</dbReference>
<keyword evidence="5 10" id="KW-0812">Transmembrane</keyword>
<name>K8A8U1_9BURK</name>
<dbReference type="GO" id="GO:0070778">
    <property type="term" value="P:L-aspartate transmembrane transport"/>
    <property type="evidence" value="ECO:0007669"/>
    <property type="project" value="TreeGrafter"/>
</dbReference>
<evidence type="ECO:0000256" key="3">
    <source>
        <dbReference type="ARBA" id="ARBA00022448"/>
    </source>
</evidence>
<feature type="transmembrane region" description="Helical" evidence="10">
    <location>
        <begin position="151"/>
        <end position="171"/>
    </location>
</feature>
<evidence type="ECO:0000256" key="10">
    <source>
        <dbReference type="HAMAP-Rule" id="MF_01300"/>
    </source>
</evidence>
<dbReference type="HAMAP" id="MF_01300">
    <property type="entry name" value="C4_dicarb_transport"/>
    <property type="match status" value="1"/>
</dbReference>
<sequence length="430" mass="44990">MLRKLHLDKLYLQVLVAIAIGIVLGHVAPSVGADMKPLGDGFVKLIRMIIGPIIFCSVVSGIAGMKGVGQLGRVAGKAFIYFEIVSTFALLIGLAATHLLRPGAGFNIDPATLDAKAVASYVSKAHGPGATEFFLHLIPDTLASAFVQGDILQILVVAILFGVALSALGETGKRINDWIDGLSQVLFGIVKLITRLAPIGAFGAIAFTIGKYGVVSLIPMLKLIFTLYLTCFLFVVIVLGGIAKWCGFSIFRFLAYIKEELLVVLGTSSGESVLPQMMSKLEKMGCAKSVVGLVIPTGYSFNLDGTNIYMTMGVLFIAQALNIELSWSQQLSIIAIAMLMSKGASGVTGAAFITLAATLAVVPAVPVAGLVLILGVNRFLSECVALTNVTGNGVATVVVSAWEGKLDRDAMRLALGGPPQAREPGPAGTA</sequence>
<dbReference type="InterPro" id="IPR018107">
    <property type="entry name" value="Na-dicarboxylate_symporter_CS"/>
</dbReference>
<dbReference type="PANTHER" id="PTHR42865">
    <property type="entry name" value="PROTON/GLUTAMATE-ASPARTATE SYMPORTER"/>
    <property type="match status" value="1"/>
</dbReference>
<dbReference type="InterPro" id="IPR023954">
    <property type="entry name" value="C4_dicarb_transport"/>
</dbReference>
<accession>K8A8U1</accession>
<keyword evidence="3 10" id="KW-0813">Transport</keyword>
<evidence type="ECO:0000256" key="9">
    <source>
        <dbReference type="ARBA" id="ARBA00053346"/>
    </source>
</evidence>
<proteinExistence type="inferred from homology"/>
<feature type="transmembrane region" description="Helical" evidence="10">
    <location>
        <begin position="347"/>
        <end position="373"/>
    </location>
</feature>
<dbReference type="EMBL" id="HE967328">
    <property type="protein sequence ID" value="CCJ67649.1"/>
    <property type="molecule type" value="Genomic_DNA"/>
</dbReference>
<dbReference type="PROSITE" id="PS00714">
    <property type="entry name" value="NA_DICARBOXYL_SYMP_2"/>
    <property type="match status" value="1"/>
</dbReference>
<feature type="transmembrane region" description="Helical" evidence="10">
    <location>
        <begin position="308"/>
        <end position="327"/>
    </location>
</feature>
<dbReference type="FunFam" id="1.10.3860.10:FF:000001">
    <property type="entry name" value="C4-dicarboxylate transport protein"/>
    <property type="match status" value="1"/>
</dbReference>
<dbReference type="InterPro" id="IPR036458">
    <property type="entry name" value="Na:dicarbo_symporter_sf"/>
</dbReference>
<keyword evidence="4 10" id="KW-1003">Cell membrane</keyword>
<gene>
    <name evidence="10 11" type="primary">dctA</name>
</gene>
<evidence type="ECO:0000256" key="8">
    <source>
        <dbReference type="ARBA" id="ARBA00023136"/>
    </source>
</evidence>